<gene>
    <name evidence="2" type="ORF">CLN94_05985</name>
</gene>
<proteinExistence type="predicted"/>
<sequence>MELKQADPKGLIRESYRIEGISEAECRSIFMDWALSLAPGTNTTEAMRTVLALYEAPADHPMSLILAEGLTRPAPGTQRRGGAAGRRL</sequence>
<comment type="caution">
    <text evidence="2">The sequence shown here is derived from an EMBL/GenBank/DDBJ whole genome shotgun (WGS) entry which is preliminary data.</text>
</comment>
<dbReference type="AlphaFoldDB" id="A0A2A4CTF1"/>
<organism evidence="2 3">
    <name type="scientific">Pseudothioclava arenosa</name>
    <dbReference type="NCBI Taxonomy" id="1795308"/>
    <lineage>
        <taxon>Bacteria</taxon>
        <taxon>Pseudomonadati</taxon>
        <taxon>Pseudomonadota</taxon>
        <taxon>Alphaproteobacteria</taxon>
        <taxon>Rhodobacterales</taxon>
        <taxon>Paracoccaceae</taxon>
        <taxon>Pseudothioclava</taxon>
    </lineage>
</organism>
<dbReference type="OrthoDB" id="7778431at2"/>
<evidence type="ECO:0000256" key="1">
    <source>
        <dbReference type="SAM" id="MobiDB-lite"/>
    </source>
</evidence>
<protein>
    <submittedName>
        <fullName evidence="2">Uncharacterized protein</fullName>
    </submittedName>
</protein>
<evidence type="ECO:0000313" key="3">
    <source>
        <dbReference type="Proteomes" id="UP000243507"/>
    </source>
</evidence>
<dbReference type="EMBL" id="NTJD01000003">
    <property type="protein sequence ID" value="PCD77364.1"/>
    <property type="molecule type" value="Genomic_DNA"/>
</dbReference>
<keyword evidence="3" id="KW-1185">Reference proteome</keyword>
<name>A0A2A4CTF1_9RHOB</name>
<reference evidence="2 3" key="1">
    <citation type="submission" date="2017-09" db="EMBL/GenBank/DDBJ databases">
        <title>A multilocus sequence analysis scheme for characterization of bacteria in the genus Thioclava.</title>
        <authorList>
            <person name="Liu Y."/>
            <person name="Shao Z."/>
        </authorList>
    </citation>
    <scope>NUCLEOTIDE SEQUENCE [LARGE SCALE GENOMIC DNA]</scope>
    <source>
        <strain evidence="2 3">CAU 1312</strain>
    </source>
</reference>
<accession>A0A2A4CTF1</accession>
<evidence type="ECO:0000313" key="2">
    <source>
        <dbReference type="EMBL" id="PCD77364.1"/>
    </source>
</evidence>
<dbReference type="RefSeq" id="WP_096432257.1">
    <property type="nucleotide sequence ID" value="NZ_NTJD01000003.1"/>
</dbReference>
<dbReference type="Proteomes" id="UP000243507">
    <property type="component" value="Unassembled WGS sequence"/>
</dbReference>
<feature type="region of interest" description="Disordered" evidence="1">
    <location>
        <begin position="68"/>
        <end position="88"/>
    </location>
</feature>
<feature type="compositionally biased region" description="Low complexity" evidence="1">
    <location>
        <begin position="71"/>
        <end position="81"/>
    </location>
</feature>